<name>A0A9X3YM60_9GAMM</name>
<dbReference type="NCBIfam" id="TIGR01410">
    <property type="entry name" value="tatB"/>
    <property type="match status" value="1"/>
</dbReference>
<organism evidence="10 11">
    <name type="scientific">Tahibacter soli</name>
    <dbReference type="NCBI Taxonomy" id="2983605"/>
    <lineage>
        <taxon>Bacteria</taxon>
        <taxon>Pseudomonadati</taxon>
        <taxon>Pseudomonadota</taxon>
        <taxon>Gammaproteobacteria</taxon>
        <taxon>Lysobacterales</taxon>
        <taxon>Rhodanobacteraceae</taxon>
        <taxon>Tahibacter</taxon>
    </lineage>
</organism>
<evidence type="ECO:0000256" key="1">
    <source>
        <dbReference type="ARBA" id="ARBA00004167"/>
    </source>
</evidence>
<comment type="similarity">
    <text evidence="9">Belongs to the TatB family.</text>
</comment>
<comment type="caution">
    <text evidence="10">The sequence shown here is derived from an EMBL/GenBank/DDBJ whole genome shotgun (WGS) entry which is preliminary data.</text>
</comment>
<dbReference type="InterPro" id="IPR018448">
    <property type="entry name" value="TatB"/>
</dbReference>
<evidence type="ECO:0000313" key="10">
    <source>
        <dbReference type="EMBL" id="MDC8014222.1"/>
    </source>
</evidence>
<dbReference type="HAMAP" id="MF_00237">
    <property type="entry name" value="TatB"/>
    <property type="match status" value="1"/>
</dbReference>
<evidence type="ECO:0000313" key="11">
    <source>
        <dbReference type="Proteomes" id="UP001139971"/>
    </source>
</evidence>
<evidence type="ECO:0000256" key="9">
    <source>
        <dbReference type="HAMAP-Rule" id="MF_00237"/>
    </source>
</evidence>
<comment type="subunit">
    <text evidence="9">The Tat system comprises two distinct complexes: a TatABC complex, containing multiple copies of TatA, TatB and TatC subunits, and a separate TatA complex, containing only TatA subunits. Substrates initially bind to the TatABC complex, which probably triggers association of the separate TatA complex to form the active translocon.</text>
</comment>
<comment type="subcellular location">
    <subcellularLocation>
        <location evidence="9">Cell membrane</location>
        <topology evidence="9">Single-pass membrane protein</topology>
    </subcellularLocation>
    <subcellularLocation>
        <location evidence="1">Membrane</location>
        <topology evidence="1">Single-pass membrane protein</topology>
    </subcellularLocation>
</comment>
<keyword evidence="8 9" id="KW-0472">Membrane</keyword>
<dbReference type="Pfam" id="PF02416">
    <property type="entry name" value="TatA_B_E"/>
    <property type="match status" value="1"/>
</dbReference>
<keyword evidence="3 9" id="KW-1003">Cell membrane</keyword>
<dbReference type="InterPro" id="IPR003369">
    <property type="entry name" value="TatA/B/E"/>
</dbReference>
<dbReference type="PANTHER" id="PTHR33162:SF1">
    <property type="entry name" value="SEC-INDEPENDENT PROTEIN TRANSLOCASE PROTEIN TATA, CHLOROPLASTIC"/>
    <property type="match status" value="1"/>
</dbReference>
<evidence type="ECO:0000256" key="4">
    <source>
        <dbReference type="ARBA" id="ARBA00022692"/>
    </source>
</evidence>
<dbReference type="PRINTS" id="PR01506">
    <property type="entry name" value="TATBPROTEIN"/>
</dbReference>
<evidence type="ECO:0000256" key="8">
    <source>
        <dbReference type="ARBA" id="ARBA00023136"/>
    </source>
</evidence>
<evidence type="ECO:0000256" key="7">
    <source>
        <dbReference type="ARBA" id="ARBA00023010"/>
    </source>
</evidence>
<proteinExistence type="inferred from homology"/>
<gene>
    <name evidence="9 10" type="primary">tatB</name>
    <name evidence="10" type="ORF">OD750_016875</name>
</gene>
<keyword evidence="2 9" id="KW-0813">Transport</keyword>
<dbReference type="PANTHER" id="PTHR33162">
    <property type="entry name" value="SEC-INDEPENDENT PROTEIN TRANSLOCASE PROTEIN TATA, CHLOROPLASTIC"/>
    <property type="match status" value="1"/>
</dbReference>
<dbReference type="AlphaFoldDB" id="A0A9X3YM60"/>
<evidence type="ECO:0000256" key="2">
    <source>
        <dbReference type="ARBA" id="ARBA00022448"/>
    </source>
</evidence>
<evidence type="ECO:0000256" key="6">
    <source>
        <dbReference type="ARBA" id="ARBA00022989"/>
    </source>
</evidence>
<dbReference type="Gene3D" id="1.20.5.3310">
    <property type="match status" value="1"/>
</dbReference>
<keyword evidence="6 9" id="KW-1133">Transmembrane helix</keyword>
<comment type="function">
    <text evidence="9">Part of the twin-arginine translocation (Tat) system that transports large folded proteins containing a characteristic twin-arginine motif in their signal peptide across membranes. Together with TatC, TatB is part of a receptor directly interacting with Tat signal peptides. TatB may form an oligomeric binding site that transiently accommodates folded Tat precursor proteins before their translocation.</text>
</comment>
<evidence type="ECO:0000256" key="3">
    <source>
        <dbReference type="ARBA" id="ARBA00022475"/>
    </source>
</evidence>
<keyword evidence="7 9" id="KW-0811">Translocation</keyword>
<keyword evidence="11" id="KW-1185">Reference proteome</keyword>
<dbReference type="Proteomes" id="UP001139971">
    <property type="component" value="Unassembled WGS sequence"/>
</dbReference>
<dbReference type="GO" id="GO:0008320">
    <property type="term" value="F:protein transmembrane transporter activity"/>
    <property type="evidence" value="ECO:0007669"/>
    <property type="project" value="UniProtKB-UniRule"/>
</dbReference>
<reference evidence="10" key="1">
    <citation type="submission" date="2023-02" db="EMBL/GenBank/DDBJ databases">
        <title>Tahibacter soli sp. nov. isolated from soil.</title>
        <authorList>
            <person name="Baek J.H."/>
            <person name="Lee J.K."/>
            <person name="Choi D.G."/>
            <person name="Jeon C.O."/>
        </authorList>
    </citation>
    <scope>NUCLEOTIDE SEQUENCE</scope>
    <source>
        <strain evidence="10">BL</strain>
    </source>
</reference>
<dbReference type="EMBL" id="JAOVZO020000018">
    <property type="protein sequence ID" value="MDC8014222.1"/>
    <property type="molecule type" value="Genomic_DNA"/>
</dbReference>
<evidence type="ECO:0000256" key="5">
    <source>
        <dbReference type="ARBA" id="ARBA00022927"/>
    </source>
</evidence>
<dbReference type="GO" id="GO:0033281">
    <property type="term" value="C:TAT protein transport complex"/>
    <property type="evidence" value="ECO:0007669"/>
    <property type="project" value="UniProtKB-UniRule"/>
</dbReference>
<sequence length="98" mass="10605">MFDIGFSELVLIGIVALLVLGPERLPGAARTVGALLRRARASWATVRSEVERELAAEELKRSMQDTVASVDPREDIKAAADDIQSAASEVGKKLDERT</sequence>
<accession>A0A9X3YM60</accession>
<keyword evidence="4 9" id="KW-0812">Transmembrane</keyword>
<protein>
    <recommendedName>
        <fullName evidence="9">Sec-independent protein translocase protein TatB</fullName>
    </recommendedName>
</protein>
<keyword evidence="5 9" id="KW-0653">Protein transport</keyword>
<dbReference type="GO" id="GO:0043953">
    <property type="term" value="P:protein transport by the Tat complex"/>
    <property type="evidence" value="ECO:0007669"/>
    <property type="project" value="UniProtKB-UniRule"/>
</dbReference>